<dbReference type="Gene3D" id="3.30.160.670">
    <property type="match status" value="1"/>
</dbReference>
<evidence type="ECO:0000256" key="1">
    <source>
        <dbReference type="SAM" id="SignalP"/>
    </source>
</evidence>
<feature type="chain" id="PRO_5045385609" evidence="1">
    <location>
        <begin position="27"/>
        <end position="180"/>
    </location>
</feature>
<dbReference type="RefSeq" id="WP_242938585.1">
    <property type="nucleotide sequence ID" value="NZ_CP094326.1"/>
</dbReference>
<accession>A0ABY3YRK5</accession>
<organism evidence="3 4">
    <name type="scientific">Zhouia spongiae</name>
    <dbReference type="NCBI Taxonomy" id="2202721"/>
    <lineage>
        <taxon>Bacteria</taxon>
        <taxon>Pseudomonadati</taxon>
        <taxon>Bacteroidota</taxon>
        <taxon>Flavobacteriia</taxon>
        <taxon>Flavobacteriales</taxon>
        <taxon>Flavobacteriaceae</taxon>
        <taxon>Zhouia</taxon>
    </lineage>
</organism>
<protein>
    <submittedName>
        <fullName evidence="3">DUF4136 domain-containing protein</fullName>
    </submittedName>
</protein>
<evidence type="ECO:0000313" key="4">
    <source>
        <dbReference type="Proteomes" id="UP000829476"/>
    </source>
</evidence>
<reference evidence="3 4" key="1">
    <citation type="journal article" date="2018" name="Int. J. Syst. Evol. Microbiol.">
        <title>Zhouia spongiae sp. nov., isolated from a marine sponge.</title>
        <authorList>
            <person name="Zhuang L."/>
            <person name="Lin B."/>
            <person name="Qin F."/>
            <person name="Luo L."/>
        </authorList>
    </citation>
    <scope>NUCLEOTIDE SEQUENCE [LARGE SCALE GENOMIC DNA]</scope>
    <source>
        <strain evidence="3 4">HN-Y44</strain>
    </source>
</reference>
<dbReference type="Proteomes" id="UP000829476">
    <property type="component" value="Chromosome"/>
</dbReference>
<dbReference type="PROSITE" id="PS51257">
    <property type="entry name" value="PROKAR_LIPOPROTEIN"/>
    <property type="match status" value="1"/>
</dbReference>
<evidence type="ECO:0000313" key="3">
    <source>
        <dbReference type="EMBL" id="UNZ00218.1"/>
    </source>
</evidence>
<evidence type="ECO:0000259" key="2">
    <source>
        <dbReference type="Pfam" id="PF13590"/>
    </source>
</evidence>
<feature type="domain" description="DUF4136" evidence="2">
    <location>
        <begin position="25"/>
        <end position="175"/>
    </location>
</feature>
<dbReference type="EMBL" id="CP094326">
    <property type="protein sequence ID" value="UNZ00218.1"/>
    <property type="molecule type" value="Genomic_DNA"/>
</dbReference>
<keyword evidence="1" id="KW-0732">Signal</keyword>
<gene>
    <name evidence="3" type="ORF">MQE36_07710</name>
</gene>
<name>A0ABY3YRK5_9FLAO</name>
<sequence>MRTVKLLSLVAFIVLFATSCSSIRVAADYDKQANFDAYKTFAFYKPGVDKAEISDLDKKRILRAVEREMIAKGYALSESPDVLVSIFTKERDRVNVYNNAGWGWGPYWGPYWGMGYSNVSTTTEGSLYIDIIDAEEKELIWQGKGTGNLITSGDIDKKVIRINEFVTEIMSQYPPGAMKN</sequence>
<keyword evidence="4" id="KW-1185">Reference proteome</keyword>
<proteinExistence type="predicted"/>
<feature type="signal peptide" evidence="1">
    <location>
        <begin position="1"/>
        <end position="26"/>
    </location>
</feature>
<dbReference type="Pfam" id="PF13590">
    <property type="entry name" value="DUF4136"/>
    <property type="match status" value="1"/>
</dbReference>
<dbReference type="InterPro" id="IPR025411">
    <property type="entry name" value="DUF4136"/>
</dbReference>